<dbReference type="AlphaFoldDB" id="A0A0M2KHL3"/>
<feature type="transmembrane region" description="Helical" evidence="1">
    <location>
        <begin position="44"/>
        <end position="64"/>
    </location>
</feature>
<dbReference type="Proteomes" id="UP000033924">
    <property type="component" value="Unassembled WGS sequence"/>
</dbReference>
<dbReference type="EMBL" id="JXNU01000003">
    <property type="protein sequence ID" value="KKF36466.1"/>
    <property type="molecule type" value="Genomic_DNA"/>
</dbReference>
<keyword evidence="4" id="KW-1185">Reference proteome</keyword>
<accession>A0A0M2KHL3</accession>
<gene>
    <name evidence="2" type="ORF">AV903_25330</name>
    <name evidence="3" type="ORF">SY86_15125</name>
</gene>
<evidence type="ECO:0000313" key="3">
    <source>
        <dbReference type="EMBL" id="KKF36466.1"/>
    </source>
</evidence>
<dbReference type="STRING" id="65700.SY86_15125"/>
<evidence type="ECO:0000313" key="4">
    <source>
        <dbReference type="Proteomes" id="UP000033924"/>
    </source>
</evidence>
<reference evidence="3 4" key="1">
    <citation type="submission" date="2015-01" db="EMBL/GenBank/DDBJ databases">
        <title>Erwinia tracheiphila.</title>
        <authorList>
            <person name="Shapiro L.R."/>
        </authorList>
    </citation>
    <scope>NUCLEOTIDE SEQUENCE [LARGE SCALE GENOMIC DNA]</scope>
    <source>
        <strain evidence="3 4">BuffGH</strain>
    </source>
</reference>
<proteinExistence type="predicted"/>
<keyword evidence="1" id="KW-1133">Transmembrane helix</keyword>
<dbReference type="PATRIC" id="fig|65700.7.peg.3799"/>
<dbReference type="EMBL" id="CP013970">
    <property type="protein sequence ID" value="AXF78569.1"/>
    <property type="molecule type" value="Genomic_DNA"/>
</dbReference>
<keyword evidence="1" id="KW-0472">Membrane</keyword>
<evidence type="ECO:0000313" key="5">
    <source>
        <dbReference type="Proteomes" id="UP000264980"/>
    </source>
</evidence>
<sequence>MNKSITDENQTLKKMLRLQRWLFIGGAVVGVQAIIHAFSSTPLWGYLAFEVLLAVGCTSYALLLSTKINALK</sequence>
<reference evidence="2 5" key="2">
    <citation type="submission" date="2016-01" db="EMBL/GenBank/DDBJ databases">
        <authorList>
            <person name="Oliw E.H."/>
        </authorList>
    </citation>
    <scope>NUCLEOTIDE SEQUENCE [LARGE SCALE GENOMIC DNA]</scope>
    <source>
        <strain evidence="2 5">MDcuke</strain>
    </source>
</reference>
<dbReference type="Proteomes" id="UP000264980">
    <property type="component" value="Chromosome"/>
</dbReference>
<protein>
    <submittedName>
        <fullName evidence="3">Uncharacterized protein</fullName>
    </submittedName>
</protein>
<name>A0A0M2KHL3_9GAMM</name>
<evidence type="ECO:0000313" key="2">
    <source>
        <dbReference type="EMBL" id="AXF78569.1"/>
    </source>
</evidence>
<dbReference type="RefSeq" id="WP_016192259.1">
    <property type="nucleotide sequence ID" value="NZ_CP013970.1"/>
</dbReference>
<organism evidence="3 4">
    <name type="scientific">Erwinia tracheiphila</name>
    <dbReference type="NCBI Taxonomy" id="65700"/>
    <lineage>
        <taxon>Bacteria</taxon>
        <taxon>Pseudomonadati</taxon>
        <taxon>Pseudomonadota</taxon>
        <taxon>Gammaproteobacteria</taxon>
        <taxon>Enterobacterales</taxon>
        <taxon>Erwiniaceae</taxon>
        <taxon>Erwinia</taxon>
    </lineage>
</organism>
<evidence type="ECO:0000256" key="1">
    <source>
        <dbReference type="SAM" id="Phobius"/>
    </source>
</evidence>
<keyword evidence="1" id="KW-0812">Transmembrane</keyword>
<feature type="transmembrane region" description="Helical" evidence="1">
    <location>
        <begin position="21"/>
        <end position="38"/>
    </location>
</feature>